<accession>A0A177IV40</accession>
<dbReference type="GO" id="GO:0016811">
    <property type="term" value="F:hydrolase activity, acting on carbon-nitrogen (but not peptide) bonds, in linear amides"/>
    <property type="evidence" value="ECO:0007669"/>
    <property type="project" value="TreeGrafter"/>
</dbReference>
<keyword evidence="3" id="KW-1185">Reference proteome</keyword>
<sequence>MDLELLKVEEIERVLVVVAHPDDAEYGLSVAVNSFTAAGKEVGYLLLTAGEAGIRDMEPAKTKALRAHEQRAACQEVGVEHLTILDFPDGEMEYGLDVRKAVAKEIREFQPDTVAVINFDFSARWGINHIDHRVTGEVVADAIRDADNPWTHRDLDVEPWKADRLLISGSSTPTHRLLVTDADVQAGVRSLEQHKVYLEALPDHPKPADFIPAMVSGEGEEKYLSLRVVNM</sequence>
<protein>
    <submittedName>
        <fullName evidence="2">GlcNAc-PI de-N-acetylase</fullName>
    </submittedName>
</protein>
<dbReference type="OrthoDB" id="3514174at2"/>
<dbReference type="GO" id="GO:0016137">
    <property type="term" value="P:glycoside metabolic process"/>
    <property type="evidence" value="ECO:0007669"/>
    <property type="project" value="UniProtKB-ARBA"/>
</dbReference>
<dbReference type="RefSeq" id="WP_066837385.1">
    <property type="nucleotide sequence ID" value="NZ_CAMNZH010000020.1"/>
</dbReference>
<evidence type="ECO:0000313" key="2">
    <source>
        <dbReference type="EMBL" id="OAH32693.1"/>
    </source>
</evidence>
<evidence type="ECO:0000256" key="1">
    <source>
        <dbReference type="ARBA" id="ARBA00022833"/>
    </source>
</evidence>
<organism evidence="2 3">
    <name type="scientific">Corynebacterium stationis</name>
    <dbReference type="NCBI Taxonomy" id="1705"/>
    <lineage>
        <taxon>Bacteria</taxon>
        <taxon>Bacillati</taxon>
        <taxon>Actinomycetota</taxon>
        <taxon>Actinomycetes</taxon>
        <taxon>Mycobacteriales</taxon>
        <taxon>Corynebacteriaceae</taxon>
        <taxon>Corynebacterium</taxon>
    </lineage>
</organism>
<dbReference type="Pfam" id="PF02585">
    <property type="entry name" value="PIG-L"/>
    <property type="match status" value="1"/>
</dbReference>
<reference evidence="3" key="1">
    <citation type="submission" date="2016-02" db="EMBL/GenBank/DDBJ databases">
        <authorList>
            <person name="Kaur G."/>
            <person name="Nair G.R."/>
            <person name="Mayilraj S."/>
        </authorList>
    </citation>
    <scope>NUCLEOTIDE SEQUENCE [LARGE SCALE GENOMIC DNA]</scope>
    <source>
        <strain evidence="3">GA-15</strain>
    </source>
</reference>
<dbReference type="Proteomes" id="UP000076947">
    <property type="component" value="Unassembled WGS sequence"/>
</dbReference>
<dbReference type="AlphaFoldDB" id="A0A177IV40"/>
<dbReference type="EMBL" id="LSTQ01000001">
    <property type="protein sequence ID" value="OAH32693.1"/>
    <property type="molecule type" value="Genomic_DNA"/>
</dbReference>
<dbReference type="SUPFAM" id="SSF102588">
    <property type="entry name" value="LmbE-like"/>
    <property type="match status" value="1"/>
</dbReference>
<dbReference type="STRING" id="1705.CA21670_07770"/>
<evidence type="ECO:0000313" key="3">
    <source>
        <dbReference type="Proteomes" id="UP000076947"/>
    </source>
</evidence>
<name>A0A177IV40_9CORY</name>
<dbReference type="PANTHER" id="PTHR12993:SF28">
    <property type="entry name" value="LMBE FAMILY PROTEIN"/>
    <property type="match status" value="1"/>
</dbReference>
<dbReference type="PANTHER" id="PTHR12993">
    <property type="entry name" value="N-ACETYLGLUCOSAMINYL-PHOSPHATIDYLINOSITOL DE-N-ACETYLASE-RELATED"/>
    <property type="match status" value="1"/>
</dbReference>
<proteinExistence type="predicted"/>
<keyword evidence="1" id="KW-0862">Zinc</keyword>
<dbReference type="InterPro" id="IPR024078">
    <property type="entry name" value="LmbE-like_dom_sf"/>
</dbReference>
<dbReference type="Gene3D" id="3.40.50.10320">
    <property type="entry name" value="LmbE-like"/>
    <property type="match status" value="1"/>
</dbReference>
<dbReference type="InterPro" id="IPR003737">
    <property type="entry name" value="GlcNAc_PI_deacetylase-related"/>
</dbReference>
<comment type="caution">
    <text evidence="2">The sequence shown here is derived from an EMBL/GenBank/DDBJ whole genome shotgun (WGS) entry which is preliminary data.</text>
</comment>
<gene>
    <name evidence="2" type="ORF">AYJ05_03300</name>
</gene>